<gene>
    <name evidence="2" type="ORF">L596_015472</name>
</gene>
<evidence type="ECO:0000256" key="1">
    <source>
        <dbReference type="SAM" id="MobiDB-lite"/>
    </source>
</evidence>
<dbReference type="EMBL" id="AZBU02000004">
    <property type="protein sequence ID" value="TKR81631.1"/>
    <property type="molecule type" value="Genomic_DNA"/>
</dbReference>
<dbReference type="AlphaFoldDB" id="A0A4U5NGC8"/>
<name>A0A4U5NGC8_STECR</name>
<evidence type="ECO:0000313" key="2">
    <source>
        <dbReference type="EMBL" id="TKR81631.1"/>
    </source>
</evidence>
<sequence>MSARPSKSVLTALAATDSDSDSTTVPSQMSSYSNTNALLDDVSSMESIASDVTERCNREALAEILDEIESEASEYSSSSPSDIAELQSEYCLSELNDEQIATNGGVRVEKPVPPRVPSVYAMDFVKSQ</sequence>
<keyword evidence="3" id="KW-1185">Reference proteome</keyword>
<feature type="region of interest" description="Disordered" evidence="1">
    <location>
        <begin position="1"/>
        <end position="32"/>
    </location>
</feature>
<accession>A0A4U5NGC8</accession>
<dbReference type="Proteomes" id="UP000298663">
    <property type="component" value="Unassembled WGS sequence"/>
</dbReference>
<protein>
    <submittedName>
        <fullName evidence="2">Uncharacterized protein</fullName>
    </submittedName>
</protein>
<comment type="caution">
    <text evidence="2">The sequence shown here is derived from an EMBL/GenBank/DDBJ whole genome shotgun (WGS) entry which is preliminary data.</text>
</comment>
<evidence type="ECO:0000313" key="3">
    <source>
        <dbReference type="Proteomes" id="UP000298663"/>
    </source>
</evidence>
<reference evidence="2 3" key="2">
    <citation type="journal article" date="2019" name="G3 (Bethesda)">
        <title>Hybrid Assembly of the Genome of the Entomopathogenic Nematode Steinernema carpocapsae Identifies the X-Chromosome.</title>
        <authorList>
            <person name="Serra L."/>
            <person name="Macchietto M."/>
            <person name="Macias-Munoz A."/>
            <person name="McGill C.J."/>
            <person name="Rodriguez I.M."/>
            <person name="Rodriguez B."/>
            <person name="Murad R."/>
            <person name="Mortazavi A."/>
        </authorList>
    </citation>
    <scope>NUCLEOTIDE SEQUENCE [LARGE SCALE GENOMIC DNA]</scope>
    <source>
        <strain evidence="2 3">ALL</strain>
    </source>
</reference>
<proteinExistence type="predicted"/>
<organism evidence="2 3">
    <name type="scientific">Steinernema carpocapsae</name>
    <name type="common">Entomopathogenic nematode</name>
    <dbReference type="NCBI Taxonomy" id="34508"/>
    <lineage>
        <taxon>Eukaryota</taxon>
        <taxon>Metazoa</taxon>
        <taxon>Ecdysozoa</taxon>
        <taxon>Nematoda</taxon>
        <taxon>Chromadorea</taxon>
        <taxon>Rhabditida</taxon>
        <taxon>Tylenchina</taxon>
        <taxon>Panagrolaimomorpha</taxon>
        <taxon>Strongyloidoidea</taxon>
        <taxon>Steinernematidae</taxon>
        <taxon>Steinernema</taxon>
    </lineage>
</organism>
<reference evidence="2 3" key="1">
    <citation type="journal article" date="2015" name="Genome Biol.">
        <title>Comparative genomics of Steinernema reveals deeply conserved gene regulatory networks.</title>
        <authorList>
            <person name="Dillman A.R."/>
            <person name="Macchietto M."/>
            <person name="Porter C.F."/>
            <person name="Rogers A."/>
            <person name="Williams B."/>
            <person name="Antoshechkin I."/>
            <person name="Lee M.M."/>
            <person name="Goodwin Z."/>
            <person name="Lu X."/>
            <person name="Lewis E.E."/>
            <person name="Goodrich-Blair H."/>
            <person name="Stock S.P."/>
            <person name="Adams B.J."/>
            <person name="Sternberg P.W."/>
            <person name="Mortazavi A."/>
        </authorList>
    </citation>
    <scope>NUCLEOTIDE SEQUENCE [LARGE SCALE GENOMIC DNA]</scope>
    <source>
        <strain evidence="2 3">ALL</strain>
    </source>
</reference>
<feature type="compositionally biased region" description="Low complexity" evidence="1">
    <location>
        <begin position="10"/>
        <end position="24"/>
    </location>
</feature>